<evidence type="ECO:0000256" key="1">
    <source>
        <dbReference type="SAM" id="Phobius"/>
    </source>
</evidence>
<evidence type="ECO:0000259" key="2">
    <source>
        <dbReference type="Pfam" id="PF01595"/>
    </source>
</evidence>
<evidence type="ECO:0000313" key="3">
    <source>
        <dbReference type="EMBL" id="GIQ70675.1"/>
    </source>
</evidence>
<name>A0A8J4H6L3_9BACL</name>
<dbReference type="InterPro" id="IPR002550">
    <property type="entry name" value="CNNM"/>
</dbReference>
<evidence type="ECO:0000313" key="4">
    <source>
        <dbReference type="Proteomes" id="UP000677918"/>
    </source>
</evidence>
<dbReference type="EMBL" id="BOVK01000055">
    <property type="protein sequence ID" value="GIQ70675.1"/>
    <property type="molecule type" value="Genomic_DNA"/>
</dbReference>
<gene>
    <name evidence="3" type="ORF">XYCOK13_34990</name>
</gene>
<keyword evidence="1" id="KW-0812">Transmembrane</keyword>
<feature type="transmembrane region" description="Helical" evidence="1">
    <location>
        <begin position="132"/>
        <end position="154"/>
    </location>
</feature>
<keyword evidence="1" id="KW-0472">Membrane</keyword>
<accession>A0A8J4H6L3</accession>
<proteinExistence type="predicted"/>
<dbReference type="Proteomes" id="UP000677918">
    <property type="component" value="Unassembled WGS sequence"/>
</dbReference>
<feature type="transmembrane region" description="Helical" evidence="1">
    <location>
        <begin position="66"/>
        <end position="86"/>
    </location>
</feature>
<reference evidence="3" key="1">
    <citation type="submission" date="2021-04" db="EMBL/GenBank/DDBJ databases">
        <title>Draft genome sequence of Xylanibacillus composti strain K13.</title>
        <authorList>
            <person name="Uke A."/>
            <person name="Chhe C."/>
            <person name="Baramee S."/>
            <person name="Kosugi A."/>
        </authorList>
    </citation>
    <scope>NUCLEOTIDE SEQUENCE</scope>
    <source>
        <strain evidence="3">K13</strain>
    </source>
</reference>
<keyword evidence="4" id="KW-1185">Reference proteome</keyword>
<sequence>MGKPTGPKPQCLLGMLPLFHYYMGKGTANYMKFSLRNSIRWSVFIFIFTFILACVFSVSSTTVLEGVGWGIGVLIVFFLVLVGILFDMMGIASAAAQEKPYHAMAAERVKGARHAIHIVRNADRFSSICNDVVGDVAGIISGAASTLVVIKFLASIDQNGAVVTTVVTVGFTAFVSALTVGGKAMGKSMAIHYSNRIVLIVGKCFYFLEERLKIRIFQVRKAKSGNGRRGKTHAAGKRESTR</sequence>
<feature type="transmembrane region" description="Helical" evidence="1">
    <location>
        <begin position="160"/>
        <end position="180"/>
    </location>
</feature>
<keyword evidence="1" id="KW-1133">Transmembrane helix</keyword>
<comment type="caution">
    <text evidence="3">The sequence shown here is derived from an EMBL/GenBank/DDBJ whole genome shotgun (WGS) entry which is preliminary data.</text>
</comment>
<organism evidence="3 4">
    <name type="scientific">Xylanibacillus composti</name>
    <dbReference type="NCBI Taxonomy" id="1572762"/>
    <lineage>
        <taxon>Bacteria</taxon>
        <taxon>Bacillati</taxon>
        <taxon>Bacillota</taxon>
        <taxon>Bacilli</taxon>
        <taxon>Bacillales</taxon>
        <taxon>Paenibacillaceae</taxon>
        <taxon>Xylanibacillus</taxon>
    </lineage>
</organism>
<dbReference type="AlphaFoldDB" id="A0A8J4H6L3"/>
<feature type="transmembrane region" description="Helical" evidence="1">
    <location>
        <begin position="41"/>
        <end position="60"/>
    </location>
</feature>
<feature type="domain" description="CNNM transmembrane" evidence="2">
    <location>
        <begin position="74"/>
        <end position="208"/>
    </location>
</feature>
<protein>
    <recommendedName>
        <fullName evidence="2">CNNM transmembrane domain-containing protein</fullName>
    </recommendedName>
</protein>
<dbReference type="Pfam" id="PF01595">
    <property type="entry name" value="CNNM"/>
    <property type="match status" value="1"/>
</dbReference>